<gene>
    <name evidence="1" type="ORF">ESZ50_02445</name>
</gene>
<accession>A0A6C2C978</accession>
<evidence type="ECO:0000313" key="2">
    <source>
        <dbReference type="Proteomes" id="UP000371977"/>
    </source>
</evidence>
<proteinExistence type="predicted"/>
<dbReference type="Proteomes" id="UP000371977">
    <property type="component" value="Unassembled WGS sequence"/>
</dbReference>
<dbReference type="RefSeq" id="WP_148622020.1">
    <property type="nucleotide sequence ID" value="NZ_SDGZ01000008.1"/>
</dbReference>
<reference evidence="1 2" key="1">
    <citation type="submission" date="2019-01" db="EMBL/GenBank/DDBJ databases">
        <title>Weissella sp. nov., a novel lactic acid bacterium isolated from animal feces.</title>
        <authorList>
            <person name="Wang L.-T."/>
        </authorList>
    </citation>
    <scope>NUCLEOTIDE SEQUENCE [LARGE SCALE GENOMIC DNA]</scope>
    <source>
        <strain evidence="1 2">8H-2</strain>
    </source>
</reference>
<name>A0A6C2C978_9LACO</name>
<organism evidence="1 2">
    <name type="scientific">Weissella muntiaci</name>
    <dbReference type="NCBI Taxonomy" id="2508881"/>
    <lineage>
        <taxon>Bacteria</taxon>
        <taxon>Bacillati</taxon>
        <taxon>Bacillota</taxon>
        <taxon>Bacilli</taxon>
        <taxon>Lactobacillales</taxon>
        <taxon>Lactobacillaceae</taxon>
        <taxon>Weissella</taxon>
    </lineage>
</organism>
<dbReference type="AlphaFoldDB" id="A0A6C2C978"/>
<sequence>MSNVSGLSNIPEHEINSQDYTDRKSFESHLSDILTIGIESVQQINWIDRFSEIELGIYVLIVESDLLKDTRYLSVTDERTGENIHYISVENTNDVSFLEMMGIPLFAL</sequence>
<keyword evidence="2" id="KW-1185">Reference proteome</keyword>
<comment type="caution">
    <text evidence="1">The sequence shown here is derived from an EMBL/GenBank/DDBJ whole genome shotgun (WGS) entry which is preliminary data.</text>
</comment>
<evidence type="ECO:0000313" key="1">
    <source>
        <dbReference type="EMBL" id="TYC50548.1"/>
    </source>
</evidence>
<protein>
    <submittedName>
        <fullName evidence="1">Uncharacterized protein</fullName>
    </submittedName>
</protein>
<dbReference type="EMBL" id="SDGZ01000008">
    <property type="protein sequence ID" value="TYC50548.1"/>
    <property type="molecule type" value="Genomic_DNA"/>
</dbReference>